<feature type="compositionally biased region" description="Polar residues" evidence="1">
    <location>
        <begin position="72"/>
        <end position="86"/>
    </location>
</feature>
<protein>
    <submittedName>
        <fullName evidence="2">Uncharacterized protein</fullName>
    </submittedName>
</protein>
<accession>A0AAP0EE32</accession>
<evidence type="ECO:0000313" key="2">
    <source>
        <dbReference type="EMBL" id="KAK9089117.1"/>
    </source>
</evidence>
<name>A0AAP0EE32_9MAGN</name>
<dbReference type="Proteomes" id="UP001419268">
    <property type="component" value="Unassembled WGS sequence"/>
</dbReference>
<feature type="compositionally biased region" description="Basic and acidic residues" evidence="1">
    <location>
        <begin position="89"/>
        <end position="99"/>
    </location>
</feature>
<evidence type="ECO:0000313" key="3">
    <source>
        <dbReference type="Proteomes" id="UP001419268"/>
    </source>
</evidence>
<dbReference type="AlphaFoldDB" id="A0AAP0EE32"/>
<proteinExistence type="predicted"/>
<dbReference type="EMBL" id="JBBNAG010000012">
    <property type="protein sequence ID" value="KAK9089117.1"/>
    <property type="molecule type" value="Genomic_DNA"/>
</dbReference>
<feature type="region of interest" description="Disordered" evidence="1">
    <location>
        <begin position="71"/>
        <end position="99"/>
    </location>
</feature>
<reference evidence="2 3" key="1">
    <citation type="submission" date="2024-01" db="EMBL/GenBank/DDBJ databases">
        <title>Genome assemblies of Stephania.</title>
        <authorList>
            <person name="Yang L."/>
        </authorList>
    </citation>
    <scope>NUCLEOTIDE SEQUENCE [LARGE SCALE GENOMIC DNA]</scope>
    <source>
        <strain evidence="2">JXDWG</strain>
        <tissue evidence="2">Leaf</tissue>
    </source>
</reference>
<sequence>MRSSAMASQSIKDDPIAQVFGPEHQGCVRGLGFGVTPSNVGVITQSTILVRMLLGDFQRLEEKHEQLAELVHSQQIPPSSRQQKNDPPNLRDKKCKIFD</sequence>
<keyword evidence="3" id="KW-1185">Reference proteome</keyword>
<comment type="caution">
    <text evidence="2">The sequence shown here is derived from an EMBL/GenBank/DDBJ whole genome shotgun (WGS) entry which is preliminary data.</text>
</comment>
<evidence type="ECO:0000256" key="1">
    <source>
        <dbReference type="SAM" id="MobiDB-lite"/>
    </source>
</evidence>
<gene>
    <name evidence="2" type="ORF">Scep_028199</name>
</gene>
<organism evidence="2 3">
    <name type="scientific">Stephania cephalantha</name>
    <dbReference type="NCBI Taxonomy" id="152367"/>
    <lineage>
        <taxon>Eukaryota</taxon>
        <taxon>Viridiplantae</taxon>
        <taxon>Streptophyta</taxon>
        <taxon>Embryophyta</taxon>
        <taxon>Tracheophyta</taxon>
        <taxon>Spermatophyta</taxon>
        <taxon>Magnoliopsida</taxon>
        <taxon>Ranunculales</taxon>
        <taxon>Menispermaceae</taxon>
        <taxon>Menispermoideae</taxon>
        <taxon>Cissampelideae</taxon>
        <taxon>Stephania</taxon>
    </lineage>
</organism>